<dbReference type="EMBL" id="CAJNNW010007553">
    <property type="protein sequence ID" value="CAE8649337.1"/>
    <property type="molecule type" value="Genomic_DNA"/>
</dbReference>
<feature type="non-terminal residue" evidence="2">
    <location>
        <position position="1"/>
    </location>
</feature>
<protein>
    <submittedName>
        <fullName evidence="2">Uncharacterized protein</fullName>
    </submittedName>
</protein>
<feature type="region of interest" description="Disordered" evidence="1">
    <location>
        <begin position="1"/>
        <end position="40"/>
    </location>
</feature>
<evidence type="ECO:0000256" key="1">
    <source>
        <dbReference type="SAM" id="MobiDB-lite"/>
    </source>
</evidence>
<sequence length="193" mass="21555">KSRATKMAATAKERPPRCRSSESRIDLAASQGAPGNSAKEQRMAHRSMHARRALRHFGRWVCERNHVCSTAHYRDFVLGPETKLKPGQFIEETFGQRMRQDLAAGGSHRRYGIYRLLDDPESATLHLDGRAFLPVLEQKRKGWRVTDLYRRLEIRHSARLAAEAGGCWSPGAPMPPWPPMPISGSAAGSSKNG</sequence>
<dbReference type="AlphaFoldDB" id="A0A813IFG1"/>
<name>A0A813IFG1_POLGL</name>
<gene>
    <name evidence="2" type="ORF">PGLA2088_LOCUS7327</name>
</gene>
<dbReference type="Proteomes" id="UP000626109">
    <property type="component" value="Unassembled WGS sequence"/>
</dbReference>
<comment type="caution">
    <text evidence="2">The sequence shown here is derived from an EMBL/GenBank/DDBJ whole genome shotgun (WGS) entry which is preliminary data.</text>
</comment>
<organism evidence="2 3">
    <name type="scientific">Polarella glacialis</name>
    <name type="common">Dinoflagellate</name>
    <dbReference type="NCBI Taxonomy" id="89957"/>
    <lineage>
        <taxon>Eukaryota</taxon>
        <taxon>Sar</taxon>
        <taxon>Alveolata</taxon>
        <taxon>Dinophyceae</taxon>
        <taxon>Suessiales</taxon>
        <taxon>Suessiaceae</taxon>
        <taxon>Polarella</taxon>
    </lineage>
</organism>
<accession>A0A813IFG1</accession>
<reference evidence="2" key="1">
    <citation type="submission" date="2021-02" db="EMBL/GenBank/DDBJ databases">
        <authorList>
            <person name="Dougan E. K."/>
            <person name="Rhodes N."/>
            <person name="Thang M."/>
            <person name="Chan C."/>
        </authorList>
    </citation>
    <scope>NUCLEOTIDE SEQUENCE</scope>
</reference>
<evidence type="ECO:0000313" key="3">
    <source>
        <dbReference type="Proteomes" id="UP000626109"/>
    </source>
</evidence>
<evidence type="ECO:0000313" key="2">
    <source>
        <dbReference type="EMBL" id="CAE8649337.1"/>
    </source>
</evidence>
<feature type="compositionally biased region" description="Basic and acidic residues" evidence="1">
    <location>
        <begin position="11"/>
        <end position="25"/>
    </location>
</feature>
<proteinExistence type="predicted"/>